<evidence type="ECO:0000256" key="10">
    <source>
        <dbReference type="ARBA" id="ARBA00040899"/>
    </source>
</evidence>
<evidence type="ECO:0000256" key="3">
    <source>
        <dbReference type="ARBA" id="ARBA00022846"/>
    </source>
</evidence>
<dbReference type="InParanoid" id="A0A1W4WPU6"/>
<feature type="domain" description="Dynein regulatory complex protein 1/2 N-terminal" evidence="14">
    <location>
        <begin position="28"/>
        <end position="126"/>
    </location>
</feature>
<evidence type="ECO:0000256" key="8">
    <source>
        <dbReference type="ARBA" id="ARBA00037841"/>
    </source>
</evidence>
<evidence type="ECO:0000313" key="15">
    <source>
        <dbReference type="Proteomes" id="UP000192223"/>
    </source>
</evidence>
<keyword evidence="2" id="KW-0963">Cytoplasm</keyword>
<comment type="subcellular location">
    <subcellularLocation>
        <location evidence="1">Cytoplasm</location>
        <location evidence="1">Cytoskeleton</location>
        <location evidence="1">Flagellum axoneme</location>
    </subcellularLocation>
    <subcellularLocation>
        <location evidence="8">Cytoplasm</location>
        <location evidence="8">Cytoskeleton</location>
        <location evidence="8">Flagellum basal body</location>
    </subcellularLocation>
</comment>
<keyword evidence="6" id="KW-0206">Cytoskeleton</keyword>
<evidence type="ECO:0000256" key="2">
    <source>
        <dbReference type="ARBA" id="ARBA00022490"/>
    </source>
</evidence>
<dbReference type="STRING" id="224129.A0A1W4WPU6"/>
<keyword evidence="7" id="KW-0966">Cell projection</keyword>
<accession>A0A1W4WPU6</accession>
<keyword evidence="5" id="KW-0969">Cilium</keyword>
<dbReference type="InterPro" id="IPR039505">
    <property type="entry name" value="DRC1/2_N"/>
</dbReference>
<reference evidence="16" key="1">
    <citation type="submission" date="2025-08" db="UniProtKB">
        <authorList>
            <consortium name="RefSeq"/>
        </authorList>
    </citation>
    <scope>IDENTIFICATION</scope>
    <source>
        <tissue evidence="16">Entire body</tissue>
    </source>
</reference>
<proteinExistence type="inferred from homology"/>
<feature type="coiled-coil region" evidence="13">
    <location>
        <begin position="14"/>
        <end position="41"/>
    </location>
</feature>
<dbReference type="GeneID" id="108734850"/>
<keyword evidence="4 13" id="KW-0175">Coiled coil</keyword>
<comment type="similarity">
    <text evidence="9">Belongs to the DRC2 family.</text>
</comment>
<keyword evidence="15" id="KW-1185">Reference proteome</keyword>
<feature type="coiled-coil region" evidence="13">
    <location>
        <begin position="96"/>
        <end position="163"/>
    </location>
</feature>
<dbReference type="GO" id="GO:0005858">
    <property type="term" value="C:axonemal dynein complex"/>
    <property type="evidence" value="ECO:0007669"/>
    <property type="project" value="InterPro"/>
</dbReference>
<evidence type="ECO:0000256" key="6">
    <source>
        <dbReference type="ARBA" id="ARBA00023212"/>
    </source>
</evidence>
<organism evidence="15 16">
    <name type="scientific">Agrilus planipennis</name>
    <name type="common">Emerald ash borer</name>
    <name type="synonym">Agrilus marcopoli</name>
    <dbReference type="NCBI Taxonomy" id="224129"/>
    <lineage>
        <taxon>Eukaryota</taxon>
        <taxon>Metazoa</taxon>
        <taxon>Ecdysozoa</taxon>
        <taxon>Arthropoda</taxon>
        <taxon>Hexapoda</taxon>
        <taxon>Insecta</taxon>
        <taxon>Pterygota</taxon>
        <taxon>Neoptera</taxon>
        <taxon>Endopterygota</taxon>
        <taxon>Coleoptera</taxon>
        <taxon>Polyphaga</taxon>
        <taxon>Elateriformia</taxon>
        <taxon>Buprestoidea</taxon>
        <taxon>Buprestidae</taxon>
        <taxon>Agrilinae</taxon>
        <taxon>Agrilus</taxon>
    </lineage>
</organism>
<dbReference type="OrthoDB" id="7760980at2759"/>
<dbReference type="GO" id="GO:0070286">
    <property type="term" value="P:axonemal dynein complex assembly"/>
    <property type="evidence" value="ECO:0007669"/>
    <property type="project" value="InterPro"/>
</dbReference>
<dbReference type="Proteomes" id="UP000192223">
    <property type="component" value="Unplaced"/>
</dbReference>
<name>A0A1W4WPU6_AGRPL</name>
<evidence type="ECO:0000256" key="9">
    <source>
        <dbReference type="ARBA" id="ARBA00038424"/>
    </source>
</evidence>
<dbReference type="RefSeq" id="XP_018322065.1">
    <property type="nucleotide sequence ID" value="XM_018466563.1"/>
</dbReference>
<evidence type="ECO:0000256" key="1">
    <source>
        <dbReference type="ARBA" id="ARBA00004611"/>
    </source>
</evidence>
<evidence type="ECO:0000256" key="4">
    <source>
        <dbReference type="ARBA" id="ARBA00023054"/>
    </source>
</evidence>
<evidence type="ECO:0000256" key="13">
    <source>
        <dbReference type="SAM" id="Coils"/>
    </source>
</evidence>
<evidence type="ECO:0000256" key="12">
    <source>
        <dbReference type="ARBA" id="ARBA00045865"/>
    </source>
</evidence>
<evidence type="ECO:0000256" key="11">
    <source>
        <dbReference type="ARBA" id="ARBA00041517"/>
    </source>
</evidence>
<sequence>MGRKSKKSIANKLAKMSDEERAKYIQKKADAEEEIKRRREQLIATFVKNKLKREEGYGRLNLAKINQHWHQLLRMQKCKHMKEEVGHLKKWIGRVYILKEKTINNLIDELKEAETQLQNSFQTHAIRINKLIDQHNEYMKKMHSQYEKDREELIETLLNENRNVMEKFLESRKFLKCIIYGNDEKLERNMKENTEKHVKNLTSIVANVCMPTYR</sequence>
<evidence type="ECO:0000256" key="5">
    <source>
        <dbReference type="ARBA" id="ARBA00023069"/>
    </source>
</evidence>
<evidence type="ECO:0000256" key="7">
    <source>
        <dbReference type="ARBA" id="ARBA00023273"/>
    </source>
</evidence>
<dbReference type="PANTHER" id="PTHR21625">
    <property type="entry name" value="NYD-SP28 PROTEIN"/>
    <property type="match status" value="1"/>
</dbReference>
<dbReference type="GO" id="GO:0003352">
    <property type="term" value="P:regulation of cilium movement"/>
    <property type="evidence" value="ECO:0007669"/>
    <property type="project" value="TreeGrafter"/>
</dbReference>
<dbReference type="KEGG" id="apln:108734850"/>
<gene>
    <name evidence="16" type="primary">LOC108734850</name>
</gene>
<comment type="function">
    <text evidence="12">Component of the nexin-dynein regulatory complex (N-DRC), a key regulator of ciliary/flagellar motility which maintains the alignment and integrity of the distal axoneme and regulates microtubule sliding in motile axonemes. Plays a critical role in the assembly of N-DRC and also stabilizes the assembly of multiple inner dynein arms and radial spokes. Coassembles with DRC1 to form a central scaffold needed for assembly of the N-DRC and its attachment to the outer doublet microtubules.</text>
</comment>
<dbReference type="PANTHER" id="PTHR21625:SF0">
    <property type="entry name" value="DYNEIN REGULATORY COMPLEX SUBUNIT 2"/>
    <property type="match status" value="1"/>
</dbReference>
<protein>
    <recommendedName>
        <fullName evidence="10">Dynein regulatory complex subunit 2</fullName>
    </recommendedName>
    <alternativeName>
        <fullName evidence="11">Coiled-coil domain-containing protein 65</fullName>
    </alternativeName>
</protein>
<dbReference type="InterPro" id="IPR039750">
    <property type="entry name" value="DRC1/DRC2"/>
</dbReference>
<evidence type="ECO:0000259" key="14">
    <source>
        <dbReference type="Pfam" id="PF14772"/>
    </source>
</evidence>
<dbReference type="GO" id="GO:0060285">
    <property type="term" value="P:cilium-dependent cell motility"/>
    <property type="evidence" value="ECO:0007669"/>
    <property type="project" value="TreeGrafter"/>
</dbReference>
<evidence type="ECO:0000313" key="16">
    <source>
        <dbReference type="RefSeq" id="XP_018322065.1"/>
    </source>
</evidence>
<keyword evidence="3" id="KW-0282">Flagellum</keyword>
<dbReference type="Pfam" id="PF14772">
    <property type="entry name" value="NYD-SP28"/>
    <property type="match status" value="1"/>
</dbReference>
<dbReference type="AlphaFoldDB" id="A0A1W4WPU6"/>